<reference evidence="1 2" key="1">
    <citation type="journal article" name="Nat. Commun.">
        <title>Undinarchaeota illuminate DPANN phylogeny and the impact of gene transfer on archaeal evolution.</title>
        <authorList>
            <person name="Dombrowski N."/>
            <person name="Williams T.A."/>
            <person name="Sun J."/>
            <person name="Woodcroft B.J."/>
            <person name="Lee J.H."/>
            <person name="Minh B.Q."/>
            <person name="Rinke C."/>
            <person name="Spang A."/>
        </authorList>
    </citation>
    <scope>NUCLEOTIDE SEQUENCE [LARGE SCALE GENOMIC DNA]</scope>
    <source>
        <strain evidence="1">MAG_bin1129</strain>
    </source>
</reference>
<dbReference type="EMBL" id="DVAB01000042">
    <property type="protein sequence ID" value="HIK00889.1"/>
    <property type="molecule type" value="Genomic_DNA"/>
</dbReference>
<keyword evidence="2" id="KW-1185">Reference proteome</keyword>
<evidence type="ECO:0000313" key="2">
    <source>
        <dbReference type="Proteomes" id="UP000646946"/>
    </source>
</evidence>
<organism evidence="1 2">
    <name type="scientific">Candidatus Naiadarchaeum limnaeum</name>
    <dbReference type="NCBI Taxonomy" id="2756139"/>
    <lineage>
        <taxon>Archaea</taxon>
        <taxon>Candidatus Undinarchaeota</taxon>
        <taxon>Candidatus Undinarchaeia</taxon>
        <taxon>Candidatus Naiadarchaeales</taxon>
        <taxon>Candidatus Naiadarchaeaceae</taxon>
        <taxon>Candidatus Naiadarchaeum</taxon>
    </lineage>
</organism>
<protein>
    <submittedName>
        <fullName evidence="1">Uncharacterized protein</fullName>
    </submittedName>
</protein>
<sequence>MATEFGKIVYQAYIINLGDIEVKNLILKIRNQETGKFITERVSEDGIAVLPGKYEVFIPTDQTVIDPPIKESEIAIEESPKKSFTVEAEEQVNLLFRINVKQERSKGVPPESFTERREASAEIIARGKLTAAPLVETRKVARKKLTMLVRVSYQETGKKIEPEEDIEEGTKLVIHVIIFDELSRKVDHPARYKLLDQENEGWEGEVNTEGKTAEIQDFIPSASDDPQIKIVSYYPGTKEPIVSGELSFHVNIIKKKLRLSVDILNAVTNEGINAEKDILKEGQKIKATIGTFDEDGTPVDHIVNYTIIDAKAEPIKRKDSTFVDNRPLVIEFIPSPVKSGHQLIVEASYKDGKPLENSPVRIHFQIEAAKGEAEIVAMLEKKEQVITRKTPDTLGDAMIEVFQPEHLKPPMRIAIFEEKTLRAPYKGGRLYLSAFYKSGVLSKLIAKAPRNMMIALTSPPIREVLYGKYGLPEAGPRNNILICNTNNTFADYAVVRPSERDIVVSRIKGFINFHKEKAIIYLESYEYINKNGLPSIVQLIEKVAGEDFKGIFMLNIGFSLKDIEKQPGIADRIKKWANYIIDLR</sequence>
<name>A0A832V119_9ARCH</name>
<proteinExistence type="predicted"/>
<dbReference type="Proteomes" id="UP000646946">
    <property type="component" value="Unassembled WGS sequence"/>
</dbReference>
<gene>
    <name evidence="1" type="ORF">H1016_05135</name>
</gene>
<dbReference type="AlphaFoldDB" id="A0A832V119"/>
<accession>A0A832V119</accession>
<evidence type="ECO:0000313" key="1">
    <source>
        <dbReference type="EMBL" id="HIK00889.1"/>
    </source>
</evidence>
<comment type="caution">
    <text evidence="1">The sequence shown here is derived from an EMBL/GenBank/DDBJ whole genome shotgun (WGS) entry which is preliminary data.</text>
</comment>